<evidence type="ECO:0000256" key="2">
    <source>
        <dbReference type="ARBA" id="ARBA00008806"/>
    </source>
</evidence>
<dbReference type="InterPro" id="IPR051539">
    <property type="entry name" value="T4SS-coupling_protein"/>
</dbReference>
<dbReference type="RefSeq" id="WP_015282533.1">
    <property type="nucleotide sequence ID" value="NC_019941.1"/>
</dbReference>
<feature type="transmembrane region" description="Helical" evidence="8">
    <location>
        <begin position="57"/>
        <end position="81"/>
    </location>
</feature>
<keyword evidence="10" id="KW-1185">Reference proteome</keyword>
<keyword evidence="3" id="KW-1003">Cell membrane</keyword>
<protein>
    <submittedName>
        <fullName evidence="9">Type IV secretory pathway, VirD4 component</fullName>
    </submittedName>
</protein>
<dbReference type="GO" id="GO:0005886">
    <property type="term" value="C:plasma membrane"/>
    <property type="evidence" value="ECO:0007669"/>
    <property type="project" value="UniProtKB-SubCell"/>
</dbReference>
<dbReference type="InterPro" id="IPR027417">
    <property type="entry name" value="P-loop_NTPase"/>
</dbReference>
<dbReference type="InterPro" id="IPR003688">
    <property type="entry name" value="TraG/VirD4"/>
</dbReference>
<dbReference type="EMBL" id="CP003052">
    <property type="protein sequence ID" value="AGA92414.1"/>
    <property type="molecule type" value="Genomic_DNA"/>
</dbReference>
<evidence type="ECO:0000256" key="6">
    <source>
        <dbReference type="ARBA" id="ARBA00023136"/>
    </source>
</evidence>
<evidence type="ECO:0000313" key="10">
    <source>
        <dbReference type="Proteomes" id="UP000010816"/>
    </source>
</evidence>
<evidence type="ECO:0000256" key="4">
    <source>
        <dbReference type="ARBA" id="ARBA00022692"/>
    </source>
</evidence>
<feature type="region of interest" description="Disordered" evidence="7">
    <location>
        <begin position="564"/>
        <end position="587"/>
    </location>
</feature>
<dbReference type="PANTHER" id="PTHR37937">
    <property type="entry name" value="CONJUGATIVE TRANSFER: DNA TRANSPORT"/>
    <property type="match status" value="1"/>
</dbReference>
<dbReference type="HOGENOM" id="CLU_012039_1_3_6"/>
<keyword evidence="6 8" id="KW-0472">Membrane</keyword>
<proteinExistence type="inferred from homology"/>
<comment type="subcellular location">
    <subcellularLocation>
        <location evidence="1">Cell membrane</location>
        <topology evidence="1">Multi-pass membrane protein</topology>
    </subcellularLocation>
</comment>
<dbReference type="AlphaFoldDB" id="L0H489"/>
<evidence type="ECO:0000256" key="7">
    <source>
        <dbReference type="SAM" id="MobiDB-lite"/>
    </source>
</evidence>
<reference evidence="9 10" key="1">
    <citation type="submission" date="2011-09" db="EMBL/GenBank/DDBJ databases">
        <title>Complete sequence of plasmid of Thioflavicoccus mobilis 8321.</title>
        <authorList>
            <consortium name="US DOE Joint Genome Institute"/>
            <person name="Lucas S."/>
            <person name="Han J."/>
            <person name="Lapidus A."/>
            <person name="Cheng J.-F."/>
            <person name="Goodwin L."/>
            <person name="Pitluck S."/>
            <person name="Peters L."/>
            <person name="Ovchinnikova G."/>
            <person name="Lu M."/>
            <person name="Detter J.C."/>
            <person name="Han C."/>
            <person name="Tapia R."/>
            <person name="Land M."/>
            <person name="Hauser L."/>
            <person name="Kyrpides N."/>
            <person name="Ivanova N."/>
            <person name="Pagani I."/>
            <person name="Vogl K."/>
            <person name="Liu Z."/>
            <person name="Imhoff J."/>
            <person name="Thiel V."/>
            <person name="Frigaard N.-U."/>
            <person name="Bryant D."/>
            <person name="Woyke T."/>
        </authorList>
    </citation>
    <scope>NUCLEOTIDE SEQUENCE [LARGE SCALE GENOMIC DNA]</scope>
    <source>
        <strain evidence="9 10">8321</strain>
        <plasmid evidence="10">Plasmid pTHIMO01</plasmid>
    </source>
</reference>
<keyword evidence="5 8" id="KW-1133">Transmembrane helix</keyword>
<dbReference type="KEGG" id="tmb:Thimo_3762"/>
<gene>
    <name evidence="9" type="ORF">Thimo_3762</name>
</gene>
<dbReference type="Gene3D" id="3.40.50.300">
    <property type="entry name" value="P-loop containing nucleotide triphosphate hydrolases"/>
    <property type="match status" value="1"/>
</dbReference>
<evidence type="ECO:0000256" key="8">
    <source>
        <dbReference type="SAM" id="Phobius"/>
    </source>
</evidence>
<organism evidence="9 10">
    <name type="scientific">Thioflavicoccus mobilis 8321</name>
    <dbReference type="NCBI Taxonomy" id="765912"/>
    <lineage>
        <taxon>Bacteria</taxon>
        <taxon>Pseudomonadati</taxon>
        <taxon>Pseudomonadota</taxon>
        <taxon>Gammaproteobacteria</taxon>
        <taxon>Chromatiales</taxon>
        <taxon>Chromatiaceae</taxon>
        <taxon>Thioflavicoccus</taxon>
    </lineage>
</organism>
<name>L0H489_9GAMM</name>
<evidence type="ECO:0000256" key="3">
    <source>
        <dbReference type="ARBA" id="ARBA00022475"/>
    </source>
</evidence>
<evidence type="ECO:0000256" key="1">
    <source>
        <dbReference type="ARBA" id="ARBA00004651"/>
    </source>
</evidence>
<accession>L0H489</accession>
<keyword evidence="4 8" id="KW-0812">Transmembrane</keyword>
<evidence type="ECO:0000256" key="5">
    <source>
        <dbReference type="ARBA" id="ARBA00022989"/>
    </source>
</evidence>
<sequence>MLKRPTAAIKWVIALSIPLGLVSFLPVASWVYAELCDYKFMVVVWLSGLQHGLQPDNLLLAGLAGGASAIGIPAFVAFALLPPKPLHGSARLARPGEIGKAKLYKAGAHSILLGRHRGNLLAFNGDLHPFLAAATGTGKGVGFVVPNLLHWQGSAIVLDIKGENYSLTSGYRGRALGQRVFRFDPLEELGRTHGFNVLDYVRDGDLRVTDVQTVASILVPNESHDPYWDNVARDLLIGLTLLALEAGPAMGWPVTIGQVHRLLRSEEESGEYLQALLEELAGRGIEISSLCKRYVLSFCNEPEKPRGSIKSALATKLTLWANPLIDRATSHSDFDLRRFRREPQSLYIAIAPDDLQRLAPLVRLLIEFFLSSNTKAGETPADDQGLSVPVLMLLDEFLSLGRVDKLVHALSYVRGWGIRIATVIQSEAQLQAVYGRELAEAFIDNHRARVYYRPPVHRRDLAEAISKIVGQKTVNQTSFGYGDGRRSKQVSKTGQSILDADEIANLSDDETIVLVEGVRPLVGKKLRYYRDKTFKRRQLQALPLPAPLDIELQDAPRVTIQRENEAEEGAENTIEPAESPERAQPNRYTSAGAVRTAINEIPVPRGQPSPEELEQMAQALAEITYYADPEALAAFAEAA</sequence>
<geneLocation type="plasmid" evidence="9 10">
    <name>pTHIMO01</name>
</geneLocation>
<dbReference type="Pfam" id="PF02534">
    <property type="entry name" value="T4SS-DNA_transf"/>
    <property type="match status" value="1"/>
</dbReference>
<dbReference type="OrthoDB" id="9759295at2"/>
<keyword evidence="9" id="KW-0614">Plasmid</keyword>
<comment type="similarity">
    <text evidence="2">Belongs to the VirD4/TraG family.</text>
</comment>
<evidence type="ECO:0000313" key="9">
    <source>
        <dbReference type="EMBL" id="AGA92414.1"/>
    </source>
</evidence>
<dbReference type="SUPFAM" id="SSF52540">
    <property type="entry name" value="P-loop containing nucleoside triphosphate hydrolases"/>
    <property type="match status" value="1"/>
</dbReference>
<dbReference type="CDD" id="cd01127">
    <property type="entry name" value="TrwB_TraG_TraD_VirD4"/>
    <property type="match status" value="1"/>
</dbReference>
<dbReference type="PANTHER" id="PTHR37937:SF1">
    <property type="entry name" value="CONJUGATIVE TRANSFER: DNA TRANSPORT"/>
    <property type="match status" value="1"/>
</dbReference>
<dbReference type="Proteomes" id="UP000010816">
    <property type="component" value="Plasmid pTHIMO01"/>
</dbReference>